<accession>A9E803</accession>
<reference evidence="3 4" key="1">
    <citation type="journal article" date="2011" name="J. Bacteriol.">
        <title>Genome sequence of the algicidal bacterium Kordia algicida OT-1.</title>
        <authorList>
            <person name="Lee H.S."/>
            <person name="Kang S.G."/>
            <person name="Kwon K.K."/>
            <person name="Lee J.H."/>
            <person name="Kim S.J."/>
        </authorList>
    </citation>
    <scope>NUCLEOTIDE SEQUENCE [LARGE SCALE GENOMIC DNA]</scope>
    <source>
        <strain evidence="3 4">OT-1</strain>
    </source>
</reference>
<sequence length="592" mass="63317">MKARFSLLLLMLFYSINSFSQTRGINYKAVIADTNGLPMANQSVTIQFTIFEGNMATNIVYQETHTTTTNANGIVIVNIGEGVNVSGDFQMINWGFDTHFVKTEIDSGSGFVDFGTTEFKTVPYALHAETVSATGDVSPFSEATPNRISATNTNADFVVGSTSTEDENNVNLDGRMFFDKSKVAFRVGSVDGTQWNDSNRGLYSFAAGRNTRANGVGTTAFGKDTQAITSYSTALGDGTIAGGYASLVVGVGTKSNNSSQFVNGTYNVEDNSASLIVGNGTSDTERQNAFVVKSNGSIIAGSNQFENDFSTNNDDKRFFFDKSKGALRAGSTNGGTFNYSYWNDANIGENSIAFGLNTVATGYNAVALGEQTTASGRGAIAVGRHNFDDPDAIFMVGNGSPGPFNSSLSSTAFKVMIDGTVNIDDLSGTGTRNVKVTADGDLVASITNTKNYSIGPYDFEASFSDAQIRRNFTFVYLSDNVAERAITAPVHLPDGVTITGYTANYLDNSTSTNLQFSLYRISATNGSSVVSIGLFNSSGNMSSNRSDAVTGLSETIDNENFMYIVRVIPINGQNWDVPNTNVRSIQIQYQEN</sequence>
<dbReference type="GO" id="GO:0019867">
    <property type="term" value="C:outer membrane"/>
    <property type="evidence" value="ECO:0007669"/>
    <property type="project" value="InterPro"/>
</dbReference>
<dbReference type="RefSeq" id="WP_007094374.1">
    <property type="nucleotide sequence ID" value="NZ_CP142125.1"/>
</dbReference>
<feature type="chain" id="PRO_5002737190" evidence="1">
    <location>
        <begin position="21"/>
        <end position="592"/>
    </location>
</feature>
<gene>
    <name evidence="3" type="ORF">KAOT1_09059</name>
</gene>
<dbReference type="Gene3D" id="2.150.10.10">
    <property type="entry name" value="Serralysin-like metalloprotease, C-terminal"/>
    <property type="match status" value="2"/>
</dbReference>
<evidence type="ECO:0000256" key="1">
    <source>
        <dbReference type="SAM" id="SignalP"/>
    </source>
</evidence>
<dbReference type="Pfam" id="PF05658">
    <property type="entry name" value="YadA_head"/>
    <property type="match status" value="2"/>
</dbReference>
<dbReference type="SUPFAM" id="SSF101967">
    <property type="entry name" value="Adhesin YadA, collagen-binding domain"/>
    <property type="match status" value="2"/>
</dbReference>
<organism evidence="3 4">
    <name type="scientific">Kordia algicida OT-1</name>
    <dbReference type="NCBI Taxonomy" id="391587"/>
    <lineage>
        <taxon>Bacteria</taxon>
        <taxon>Pseudomonadati</taxon>
        <taxon>Bacteroidota</taxon>
        <taxon>Flavobacteriia</taxon>
        <taxon>Flavobacteriales</taxon>
        <taxon>Flavobacteriaceae</taxon>
        <taxon>Kordia</taxon>
    </lineage>
</organism>
<dbReference type="AlphaFoldDB" id="A9E803"/>
<feature type="domain" description="Trimeric autotransporter adhesin YadA-like head" evidence="2">
    <location>
        <begin position="213"/>
        <end position="238"/>
    </location>
</feature>
<dbReference type="OrthoDB" id="1183114at2"/>
<comment type="caution">
    <text evidence="3">The sequence shown here is derived from an EMBL/GenBank/DDBJ whole genome shotgun (WGS) entry which is preliminary data.</text>
</comment>
<proteinExistence type="predicted"/>
<evidence type="ECO:0000313" key="3">
    <source>
        <dbReference type="EMBL" id="EDP94951.1"/>
    </source>
</evidence>
<dbReference type="Proteomes" id="UP000002945">
    <property type="component" value="Unassembled WGS sequence"/>
</dbReference>
<feature type="domain" description="Trimeric autotransporter adhesin YadA-like head" evidence="2">
    <location>
        <begin position="360"/>
        <end position="384"/>
    </location>
</feature>
<keyword evidence="1" id="KW-0732">Signal</keyword>
<dbReference type="InterPro" id="IPR011049">
    <property type="entry name" value="Serralysin-like_metalloprot_C"/>
</dbReference>
<dbReference type="InterPro" id="IPR008640">
    <property type="entry name" value="Adhesin_Head_dom"/>
</dbReference>
<dbReference type="eggNOG" id="COG5295">
    <property type="taxonomic scope" value="Bacteria"/>
</dbReference>
<dbReference type="HOGENOM" id="CLU_460640_0_0_10"/>
<dbReference type="EMBL" id="ABIB01000012">
    <property type="protein sequence ID" value="EDP94951.1"/>
    <property type="molecule type" value="Genomic_DNA"/>
</dbReference>
<dbReference type="STRING" id="391587.KAOT1_09059"/>
<feature type="signal peptide" evidence="1">
    <location>
        <begin position="1"/>
        <end position="20"/>
    </location>
</feature>
<protein>
    <submittedName>
        <fullName evidence="3">Haemagluttinin domain protein</fullName>
    </submittedName>
</protein>
<evidence type="ECO:0000313" key="4">
    <source>
        <dbReference type="Proteomes" id="UP000002945"/>
    </source>
</evidence>
<evidence type="ECO:0000259" key="2">
    <source>
        <dbReference type="Pfam" id="PF05658"/>
    </source>
</evidence>
<keyword evidence="4" id="KW-1185">Reference proteome</keyword>
<name>A9E803_9FLAO</name>